<dbReference type="InterPro" id="IPR052027">
    <property type="entry name" value="PspC"/>
</dbReference>
<dbReference type="PANTHER" id="PTHR33885:SF3">
    <property type="entry name" value="PHAGE SHOCK PROTEIN C"/>
    <property type="match status" value="1"/>
</dbReference>
<proteinExistence type="predicted"/>
<name>A0A1R4EES3_9GAMM</name>
<reference evidence="9" key="1">
    <citation type="submission" date="2017-02" db="EMBL/GenBank/DDBJ databases">
        <authorList>
            <person name="Mornico D."/>
        </authorList>
    </citation>
    <scope>NUCLEOTIDE SEQUENCE [LARGE SCALE GENOMIC DNA]</scope>
</reference>
<keyword evidence="3 6" id="KW-0812">Transmembrane</keyword>
<keyword evidence="4 6" id="KW-1133">Transmembrane helix</keyword>
<evidence type="ECO:0000256" key="3">
    <source>
        <dbReference type="ARBA" id="ARBA00022692"/>
    </source>
</evidence>
<evidence type="ECO:0000313" key="9">
    <source>
        <dbReference type="Proteomes" id="UP000188169"/>
    </source>
</evidence>
<evidence type="ECO:0000256" key="5">
    <source>
        <dbReference type="ARBA" id="ARBA00023136"/>
    </source>
</evidence>
<evidence type="ECO:0000256" key="4">
    <source>
        <dbReference type="ARBA" id="ARBA00022989"/>
    </source>
</evidence>
<evidence type="ECO:0000313" key="8">
    <source>
        <dbReference type="EMBL" id="SJM36987.1"/>
    </source>
</evidence>
<protein>
    <submittedName>
        <fullName evidence="8">PspC domain protein</fullName>
    </submittedName>
</protein>
<feature type="domain" description="Phage shock protein PspC N-terminal" evidence="7">
    <location>
        <begin position="5"/>
        <end position="64"/>
    </location>
</feature>
<dbReference type="RefSeq" id="WP_077448412.1">
    <property type="nucleotide sequence ID" value="NZ_FUGD01000068.1"/>
</dbReference>
<dbReference type="Proteomes" id="UP000188169">
    <property type="component" value="Unassembled WGS sequence"/>
</dbReference>
<evidence type="ECO:0000259" key="7">
    <source>
        <dbReference type="Pfam" id="PF04024"/>
    </source>
</evidence>
<dbReference type="GO" id="GO:0005886">
    <property type="term" value="C:plasma membrane"/>
    <property type="evidence" value="ECO:0007669"/>
    <property type="project" value="UniProtKB-SubCell"/>
</dbReference>
<keyword evidence="9" id="KW-1185">Reference proteome</keyword>
<dbReference type="OrthoDB" id="7359894at2"/>
<organism evidence="8 9">
    <name type="scientific">Psychrobacter pasteurii</name>
    <dbReference type="NCBI Taxonomy" id="1945520"/>
    <lineage>
        <taxon>Bacteria</taxon>
        <taxon>Pseudomonadati</taxon>
        <taxon>Pseudomonadota</taxon>
        <taxon>Gammaproteobacteria</taxon>
        <taxon>Moraxellales</taxon>
        <taxon>Moraxellaceae</taxon>
        <taxon>Psychrobacter</taxon>
    </lineage>
</organism>
<accession>A0A1R4EES3</accession>
<dbReference type="EMBL" id="FUGD01000068">
    <property type="protein sequence ID" value="SJM36987.1"/>
    <property type="molecule type" value="Genomic_DNA"/>
</dbReference>
<evidence type="ECO:0000256" key="2">
    <source>
        <dbReference type="ARBA" id="ARBA00022475"/>
    </source>
</evidence>
<gene>
    <name evidence="8" type="ORF">A1019T_00956</name>
</gene>
<keyword evidence="5 6" id="KW-0472">Membrane</keyword>
<dbReference type="AlphaFoldDB" id="A0A1R4EES3"/>
<dbReference type="PANTHER" id="PTHR33885">
    <property type="entry name" value="PHAGE SHOCK PROTEIN C"/>
    <property type="match status" value="1"/>
</dbReference>
<dbReference type="Pfam" id="PF04024">
    <property type="entry name" value="PspC"/>
    <property type="match status" value="1"/>
</dbReference>
<dbReference type="InterPro" id="IPR007168">
    <property type="entry name" value="Phageshock_PspC_N"/>
</dbReference>
<evidence type="ECO:0000256" key="1">
    <source>
        <dbReference type="ARBA" id="ARBA00004162"/>
    </source>
</evidence>
<feature type="transmembrane region" description="Helical" evidence="6">
    <location>
        <begin position="36"/>
        <end position="60"/>
    </location>
</feature>
<comment type="subcellular location">
    <subcellularLocation>
        <location evidence="1">Cell membrane</location>
        <topology evidence="1">Single-pass membrane protein</topology>
    </subcellularLocation>
</comment>
<evidence type="ECO:0000256" key="6">
    <source>
        <dbReference type="SAM" id="Phobius"/>
    </source>
</evidence>
<sequence length="70" mass="7807">MAKLKKLHRSRNHRMIAGVMGGVAEYFGWSPNLTRILFFIISSASAAVPGILIYLILWLIMPKATADSYV</sequence>
<keyword evidence="2" id="KW-1003">Cell membrane</keyword>